<feature type="domain" description="Inner membrane component" evidence="3">
    <location>
        <begin position="191"/>
        <end position="238"/>
    </location>
</feature>
<protein>
    <recommendedName>
        <fullName evidence="3">Inner membrane component domain-containing protein</fullName>
    </recommendedName>
</protein>
<feature type="compositionally biased region" description="Polar residues" evidence="1">
    <location>
        <begin position="45"/>
        <end position="56"/>
    </location>
</feature>
<dbReference type="InterPro" id="IPR052937">
    <property type="entry name" value="Inner_membrane_protein"/>
</dbReference>
<dbReference type="AlphaFoldDB" id="A0A0L0FL13"/>
<sequence>MTTASYKAAEANTRPYNYAGLYPEVEPSAPPADQADSSPAYQPPAYSTVTPNENYMQHQQRQDQSSSSSHYGAIYPPEATSTSQQPQHTTTEIPKHTPYNPRTPIITTVHSTRIHEDRGECTDLGNILWFIFGGGVVFFIIYALIGVLLCLTIVLFPFGLQLFKLAKLSAFAFGKTISRPDYKRDYCRCCANLLWLPIGLILGVLHMTFAVSMFMTIIGIPFAIQHVKLCALALWPFGSDVGYQQYHALSTETRVDYV</sequence>
<proteinExistence type="predicted"/>
<keyword evidence="2" id="KW-0472">Membrane</keyword>
<evidence type="ECO:0000313" key="5">
    <source>
        <dbReference type="Proteomes" id="UP000054560"/>
    </source>
</evidence>
<evidence type="ECO:0000256" key="2">
    <source>
        <dbReference type="SAM" id="Phobius"/>
    </source>
</evidence>
<feature type="transmembrane region" description="Helical" evidence="2">
    <location>
        <begin position="193"/>
        <end position="224"/>
    </location>
</feature>
<feature type="compositionally biased region" description="Low complexity" evidence="1">
    <location>
        <begin position="57"/>
        <end position="69"/>
    </location>
</feature>
<accession>A0A0L0FL13</accession>
<dbReference type="Pfam" id="PF03733">
    <property type="entry name" value="YccF"/>
    <property type="match status" value="2"/>
</dbReference>
<keyword evidence="2" id="KW-1133">Transmembrane helix</keyword>
<dbReference type="RefSeq" id="XP_014151379.1">
    <property type="nucleotide sequence ID" value="XM_014295904.1"/>
</dbReference>
<dbReference type="PANTHER" id="PTHR42903:SF1">
    <property type="entry name" value="INNER MEMBRANE PROTEIN YCCF"/>
    <property type="match status" value="1"/>
</dbReference>
<dbReference type="GeneID" id="25910565"/>
<feature type="transmembrane region" description="Helical" evidence="2">
    <location>
        <begin position="127"/>
        <end position="160"/>
    </location>
</feature>
<evidence type="ECO:0000259" key="3">
    <source>
        <dbReference type="Pfam" id="PF03733"/>
    </source>
</evidence>
<dbReference type="OrthoDB" id="16982at2759"/>
<name>A0A0L0FL13_9EUKA</name>
<reference evidence="4 5" key="1">
    <citation type="submission" date="2011-02" db="EMBL/GenBank/DDBJ databases">
        <title>The Genome Sequence of Sphaeroforma arctica JP610.</title>
        <authorList>
            <consortium name="The Broad Institute Genome Sequencing Platform"/>
            <person name="Russ C."/>
            <person name="Cuomo C."/>
            <person name="Young S.K."/>
            <person name="Zeng Q."/>
            <person name="Gargeya S."/>
            <person name="Alvarado L."/>
            <person name="Berlin A."/>
            <person name="Chapman S.B."/>
            <person name="Chen Z."/>
            <person name="Freedman E."/>
            <person name="Gellesch M."/>
            <person name="Goldberg J."/>
            <person name="Griggs A."/>
            <person name="Gujja S."/>
            <person name="Heilman E."/>
            <person name="Heiman D."/>
            <person name="Howarth C."/>
            <person name="Mehta T."/>
            <person name="Neiman D."/>
            <person name="Pearson M."/>
            <person name="Roberts A."/>
            <person name="Saif S."/>
            <person name="Shea T."/>
            <person name="Shenoy N."/>
            <person name="Sisk P."/>
            <person name="Stolte C."/>
            <person name="Sykes S."/>
            <person name="White J."/>
            <person name="Yandava C."/>
            <person name="Burger G."/>
            <person name="Gray M.W."/>
            <person name="Holland P.W.H."/>
            <person name="King N."/>
            <person name="Lang F.B.F."/>
            <person name="Roger A.J."/>
            <person name="Ruiz-Trillo I."/>
            <person name="Haas B."/>
            <person name="Nusbaum C."/>
            <person name="Birren B."/>
        </authorList>
    </citation>
    <scope>NUCLEOTIDE SEQUENCE [LARGE SCALE GENOMIC DNA]</scope>
    <source>
        <strain evidence="4 5">JP610</strain>
    </source>
</reference>
<dbReference type="EMBL" id="KQ242720">
    <property type="protein sequence ID" value="KNC77477.1"/>
    <property type="molecule type" value="Genomic_DNA"/>
</dbReference>
<evidence type="ECO:0000256" key="1">
    <source>
        <dbReference type="SAM" id="MobiDB-lite"/>
    </source>
</evidence>
<evidence type="ECO:0000313" key="4">
    <source>
        <dbReference type="EMBL" id="KNC77477.1"/>
    </source>
</evidence>
<feature type="domain" description="Inner membrane component" evidence="3">
    <location>
        <begin position="124"/>
        <end position="175"/>
    </location>
</feature>
<keyword evidence="5" id="KW-1185">Reference proteome</keyword>
<dbReference type="eggNOG" id="KOG3587">
    <property type="taxonomic scope" value="Eukaryota"/>
</dbReference>
<feature type="region of interest" description="Disordered" evidence="1">
    <location>
        <begin position="1"/>
        <end position="103"/>
    </location>
</feature>
<keyword evidence="2" id="KW-0812">Transmembrane</keyword>
<feature type="compositionally biased region" description="Low complexity" evidence="1">
    <location>
        <begin position="31"/>
        <end position="40"/>
    </location>
</feature>
<gene>
    <name evidence="4" type="ORF">SARC_10061</name>
</gene>
<dbReference type="PANTHER" id="PTHR42903">
    <property type="entry name" value="INNER MEMBRANE PROTEIN YCCF"/>
    <property type="match status" value="1"/>
</dbReference>
<feature type="compositionally biased region" description="Low complexity" evidence="1">
    <location>
        <begin position="80"/>
        <end position="91"/>
    </location>
</feature>
<dbReference type="GO" id="GO:0005886">
    <property type="term" value="C:plasma membrane"/>
    <property type="evidence" value="ECO:0007669"/>
    <property type="project" value="TreeGrafter"/>
</dbReference>
<dbReference type="InterPro" id="IPR005185">
    <property type="entry name" value="YccF"/>
</dbReference>
<organism evidence="4 5">
    <name type="scientific">Sphaeroforma arctica JP610</name>
    <dbReference type="NCBI Taxonomy" id="667725"/>
    <lineage>
        <taxon>Eukaryota</taxon>
        <taxon>Ichthyosporea</taxon>
        <taxon>Ichthyophonida</taxon>
        <taxon>Sphaeroforma</taxon>
    </lineage>
</organism>
<dbReference type="Proteomes" id="UP000054560">
    <property type="component" value="Unassembled WGS sequence"/>
</dbReference>